<comment type="caution">
    <text evidence="2">The sequence shown here is derived from an EMBL/GenBank/DDBJ whole genome shotgun (WGS) entry which is preliminary data.</text>
</comment>
<gene>
    <name evidence="2" type="ORF">GP486_006683</name>
</gene>
<dbReference type="EMBL" id="JAGHQM010001587">
    <property type="protein sequence ID" value="KAH0553132.1"/>
    <property type="molecule type" value="Genomic_DNA"/>
</dbReference>
<feature type="compositionally biased region" description="Pro residues" evidence="1">
    <location>
        <begin position="24"/>
        <end position="41"/>
    </location>
</feature>
<evidence type="ECO:0000313" key="3">
    <source>
        <dbReference type="Proteomes" id="UP000750711"/>
    </source>
</evidence>
<protein>
    <submittedName>
        <fullName evidence="2">Uncharacterized protein</fullName>
    </submittedName>
</protein>
<organism evidence="2 3">
    <name type="scientific">Trichoglossum hirsutum</name>
    <dbReference type="NCBI Taxonomy" id="265104"/>
    <lineage>
        <taxon>Eukaryota</taxon>
        <taxon>Fungi</taxon>
        <taxon>Dikarya</taxon>
        <taxon>Ascomycota</taxon>
        <taxon>Pezizomycotina</taxon>
        <taxon>Geoglossomycetes</taxon>
        <taxon>Geoglossales</taxon>
        <taxon>Geoglossaceae</taxon>
        <taxon>Trichoglossum</taxon>
    </lineage>
</organism>
<proteinExistence type="predicted"/>
<sequence>LLGTLQPKPRPVDPGQPPQRFFPLPNPPPQQKPAIPKPPWYQPKARNAKKGIQYLRIDLDPFAAWGVDVVASGPAHCRGSVDEQEEEHSAPGNHVEAVDSYEEAEWSDEEFPEGFQDDDGCFGPGVLGGRDVVVGVSGVDAGA</sequence>
<keyword evidence="3" id="KW-1185">Reference proteome</keyword>
<feature type="compositionally biased region" description="Pro residues" evidence="1">
    <location>
        <begin position="8"/>
        <end position="17"/>
    </location>
</feature>
<dbReference type="AlphaFoldDB" id="A0A9P8IGK8"/>
<evidence type="ECO:0000256" key="1">
    <source>
        <dbReference type="SAM" id="MobiDB-lite"/>
    </source>
</evidence>
<evidence type="ECO:0000313" key="2">
    <source>
        <dbReference type="EMBL" id="KAH0553132.1"/>
    </source>
</evidence>
<feature type="region of interest" description="Disordered" evidence="1">
    <location>
        <begin position="1"/>
        <end position="44"/>
    </location>
</feature>
<accession>A0A9P8IGK8</accession>
<name>A0A9P8IGK8_9PEZI</name>
<feature type="non-terminal residue" evidence="2">
    <location>
        <position position="1"/>
    </location>
</feature>
<reference evidence="2" key="1">
    <citation type="submission" date="2021-03" db="EMBL/GenBank/DDBJ databases">
        <title>Comparative genomics and phylogenomic investigation of the class Geoglossomycetes provide insights into ecological specialization and systematics.</title>
        <authorList>
            <person name="Melie T."/>
            <person name="Pirro S."/>
            <person name="Miller A.N."/>
            <person name="Quandt A."/>
        </authorList>
    </citation>
    <scope>NUCLEOTIDE SEQUENCE</scope>
    <source>
        <strain evidence="2">CAQ_001_2017</strain>
    </source>
</reference>
<dbReference type="Proteomes" id="UP000750711">
    <property type="component" value="Unassembled WGS sequence"/>
</dbReference>